<evidence type="ECO:0000313" key="1">
    <source>
        <dbReference type="EMBL" id="KAK9302119.1"/>
    </source>
</evidence>
<reference evidence="1 2" key="1">
    <citation type="submission" date="2024-05" db="EMBL/GenBank/DDBJ databases">
        <title>The nuclear and mitochondrial genome assemblies of Tetragonisca angustula (Apidae: Meliponini), a tiny yet remarkable pollinator in the Neotropics.</title>
        <authorList>
            <person name="Ferrari R."/>
            <person name="Ricardo P.C."/>
            <person name="Dias F.C."/>
            <person name="Araujo N.S."/>
            <person name="Soares D.O."/>
            <person name="Zhou Q.-S."/>
            <person name="Zhu C.-D."/>
            <person name="Coutinho L."/>
            <person name="Airas M.C."/>
            <person name="Batista T.M."/>
        </authorList>
    </citation>
    <scope>NUCLEOTIDE SEQUENCE [LARGE SCALE GENOMIC DNA]</scope>
    <source>
        <strain evidence="1">ASF017062</strain>
        <tissue evidence="1">Abdomen</tissue>
    </source>
</reference>
<protein>
    <submittedName>
        <fullName evidence="1">Uncharacterized protein</fullName>
    </submittedName>
</protein>
<gene>
    <name evidence="1" type="ORF">QLX08_005734</name>
</gene>
<dbReference type="Proteomes" id="UP001432146">
    <property type="component" value="Unassembled WGS sequence"/>
</dbReference>
<sequence length="68" mass="7720">MADKKSKYIVSSRDKISSIGGDTTRNLHESFASEFLKYADEYNVHPFPRIVQSFMDLRASSTLSTSEK</sequence>
<dbReference type="EMBL" id="JAWNGG020000099">
    <property type="protein sequence ID" value="KAK9302119.1"/>
    <property type="molecule type" value="Genomic_DNA"/>
</dbReference>
<accession>A0AAW0ZX17</accession>
<name>A0AAW0ZX17_9HYME</name>
<dbReference type="AlphaFoldDB" id="A0AAW0ZX17"/>
<organism evidence="1 2">
    <name type="scientific">Tetragonisca angustula</name>
    <dbReference type="NCBI Taxonomy" id="166442"/>
    <lineage>
        <taxon>Eukaryota</taxon>
        <taxon>Metazoa</taxon>
        <taxon>Ecdysozoa</taxon>
        <taxon>Arthropoda</taxon>
        <taxon>Hexapoda</taxon>
        <taxon>Insecta</taxon>
        <taxon>Pterygota</taxon>
        <taxon>Neoptera</taxon>
        <taxon>Endopterygota</taxon>
        <taxon>Hymenoptera</taxon>
        <taxon>Apocrita</taxon>
        <taxon>Aculeata</taxon>
        <taxon>Apoidea</taxon>
        <taxon>Anthophila</taxon>
        <taxon>Apidae</taxon>
        <taxon>Tetragonisca</taxon>
    </lineage>
</organism>
<proteinExistence type="predicted"/>
<comment type="caution">
    <text evidence="1">The sequence shown here is derived from an EMBL/GenBank/DDBJ whole genome shotgun (WGS) entry which is preliminary data.</text>
</comment>
<evidence type="ECO:0000313" key="2">
    <source>
        <dbReference type="Proteomes" id="UP001432146"/>
    </source>
</evidence>
<keyword evidence="2" id="KW-1185">Reference proteome</keyword>